<organism evidence="2 3">
    <name type="scientific">Ophiocordyceps sinensis</name>
    <dbReference type="NCBI Taxonomy" id="72228"/>
    <lineage>
        <taxon>Eukaryota</taxon>
        <taxon>Fungi</taxon>
        <taxon>Dikarya</taxon>
        <taxon>Ascomycota</taxon>
        <taxon>Pezizomycotina</taxon>
        <taxon>Sordariomycetes</taxon>
        <taxon>Hypocreomycetidae</taxon>
        <taxon>Hypocreales</taxon>
        <taxon>Ophiocordycipitaceae</taxon>
        <taxon>Ophiocordyceps</taxon>
    </lineage>
</organism>
<gene>
    <name evidence="2" type="ORF">G6O67_000025</name>
</gene>
<dbReference type="Proteomes" id="UP000557566">
    <property type="component" value="Unassembled WGS sequence"/>
</dbReference>
<feature type="domain" description="GH64" evidence="1">
    <location>
        <begin position="2"/>
        <end position="368"/>
    </location>
</feature>
<accession>A0A8H4V9K2</accession>
<dbReference type="PROSITE" id="PS52006">
    <property type="entry name" value="GH64"/>
    <property type="match status" value="1"/>
</dbReference>
<dbReference type="InterPro" id="IPR037176">
    <property type="entry name" value="Osmotin/thaumatin-like_sf"/>
</dbReference>
<name>A0A8H4V9K2_9HYPO</name>
<dbReference type="Gene3D" id="2.60.110.10">
    <property type="entry name" value="Thaumatin"/>
    <property type="match status" value="1"/>
</dbReference>
<sequence>MTAEATLDIVLRNETGSAQLYAHITGSDTSGLVLIGADGKSTYRPVSPASTLQPLGADCSILVGGPGSSRTVKVPRMAGARIWFCKGRALTFLVNPGPALVEPSATNPTDANYNFDWGFCEFTWNQQELYVNVSYVDFVGLPISLRLATRDGQVKTVPGLPSDGLERVCGKLEQQARSDGKGWDKLVVRDAGSGRVLRALSPNAGEVLTPDLFRGYYGAYVDAVWTKYAGEDLTVDTQFKWGRVKGRVNKADGKLTFAGSGTEGSGGGAFGKPSAADIFSCSTGPFAGGKGVTEEQLNIGARLAAALNRSTLLVDADQPGGEVVANYYREAVTNHFARICHETSVGGRGYAFPYDDVGPLGGRDQSGFVNDPNPRELAVCVGKPLTE</sequence>
<dbReference type="InterPro" id="IPR037398">
    <property type="entry name" value="Glyco_hydro_64_fam"/>
</dbReference>
<protein>
    <recommendedName>
        <fullName evidence="1">GH64 domain-containing protein</fullName>
    </recommendedName>
</protein>
<dbReference type="InterPro" id="IPR032477">
    <property type="entry name" value="Glyco_hydro_64"/>
</dbReference>
<evidence type="ECO:0000313" key="2">
    <source>
        <dbReference type="EMBL" id="KAF4512675.1"/>
    </source>
</evidence>
<dbReference type="Gene3D" id="3.30.920.50">
    <property type="entry name" value="Beta-1,3-glucanase, C-terminal domain"/>
    <property type="match status" value="1"/>
</dbReference>
<dbReference type="CDD" id="cd09220">
    <property type="entry name" value="GH64-GluB-like"/>
    <property type="match status" value="1"/>
</dbReference>
<comment type="caution">
    <text evidence="2">The sequence shown here is derived from an EMBL/GenBank/DDBJ whole genome shotgun (WGS) entry which is preliminary data.</text>
</comment>
<dbReference type="PANTHER" id="PTHR38165">
    <property type="match status" value="1"/>
</dbReference>
<keyword evidence="3" id="KW-1185">Reference proteome</keyword>
<dbReference type="PANTHER" id="PTHR38165:SF1">
    <property type="entry name" value="GLUCANASE B"/>
    <property type="match status" value="1"/>
</dbReference>
<dbReference type="InterPro" id="IPR042517">
    <property type="entry name" value="Glyco_hydro_64_N_2"/>
</dbReference>
<evidence type="ECO:0000259" key="1">
    <source>
        <dbReference type="PROSITE" id="PS52006"/>
    </source>
</evidence>
<dbReference type="Pfam" id="PF16483">
    <property type="entry name" value="Glyco_hydro_64"/>
    <property type="match status" value="1"/>
</dbReference>
<reference evidence="2 3" key="1">
    <citation type="journal article" date="2020" name="Genome Biol. Evol.">
        <title>A new high-quality draft genome assembly of the Chinese cordyceps Ophiocordyceps sinensis.</title>
        <authorList>
            <person name="Shu R."/>
            <person name="Zhang J."/>
            <person name="Meng Q."/>
            <person name="Zhang H."/>
            <person name="Zhou G."/>
            <person name="Li M."/>
            <person name="Wu P."/>
            <person name="Zhao Y."/>
            <person name="Chen C."/>
            <person name="Qin Q."/>
        </authorList>
    </citation>
    <scope>NUCLEOTIDE SEQUENCE [LARGE SCALE GENOMIC DNA]</scope>
    <source>
        <strain evidence="2 3">IOZ07</strain>
    </source>
</reference>
<proteinExistence type="predicted"/>
<dbReference type="OrthoDB" id="5290283at2759"/>
<dbReference type="AlphaFoldDB" id="A0A8H4V9K2"/>
<dbReference type="EMBL" id="JAAVMX010000001">
    <property type="protein sequence ID" value="KAF4512675.1"/>
    <property type="molecule type" value="Genomic_DNA"/>
</dbReference>
<evidence type="ECO:0000313" key="3">
    <source>
        <dbReference type="Proteomes" id="UP000557566"/>
    </source>
</evidence>